<keyword evidence="3" id="KW-1003">Cell membrane</keyword>
<evidence type="ECO:0000256" key="7">
    <source>
        <dbReference type="SAM" id="Phobius"/>
    </source>
</evidence>
<dbReference type="InterPro" id="IPR044566">
    <property type="entry name" value="RMV1-like"/>
</dbReference>
<dbReference type="PANTHER" id="PTHR45826:SF2">
    <property type="entry name" value="AMINO ACID TRANSPORTER"/>
    <property type="match status" value="1"/>
</dbReference>
<dbReference type="GO" id="GO:0022857">
    <property type="term" value="F:transmembrane transporter activity"/>
    <property type="evidence" value="ECO:0007669"/>
    <property type="project" value="InterPro"/>
</dbReference>
<protein>
    <recommendedName>
        <fullName evidence="9">Amino acid permease-associated region</fullName>
    </recommendedName>
</protein>
<proteinExistence type="predicted"/>
<evidence type="ECO:0000256" key="1">
    <source>
        <dbReference type="ARBA" id="ARBA00004651"/>
    </source>
</evidence>
<feature type="transmembrane region" description="Helical" evidence="7">
    <location>
        <begin position="146"/>
        <end position="164"/>
    </location>
</feature>
<keyword evidence="6 7" id="KW-0472">Membrane</keyword>
<name>A0A6J4K6N1_9CHLR</name>
<feature type="transmembrane region" description="Helical" evidence="7">
    <location>
        <begin position="105"/>
        <end position="126"/>
    </location>
</feature>
<dbReference type="PANTHER" id="PTHR45826">
    <property type="entry name" value="POLYAMINE TRANSPORTER PUT1"/>
    <property type="match status" value="1"/>
</dbReference>
<sequence>MARPHQASHAVTTLAPALKRRQLGLLPLVMVMFCSVSGGPFGLEELVSQSGPGVSLALLLLTPLVWSVPAAVVVAELSTMMPVEGGYYAWVKKALGPFWGFQEGWWSWLASFVDMAIYPVLFSAYLSAVLERFGITVLKEDPTARWLVGLAVIWPFALLNVRGVRPVGSTSVLFTAVILAPFVVMTALGLTRIFTDGAVPWMPIAPPGEPLLGAFGLGLFVVMWNYQGWDYLSTVSEEVKRPRRDVPRMLAIALPLVTLTYFLPVLAGLAGTPDWKQWSEGSLPDIAAALGGTEFGLWVAVTGLVSAAALFSANLLGVSRVPFVMAADGYLPAALTRIHPRYGTPWVSVLLCAVIYTIFSFADFPALVVIDVILYGAALAMEKIALLVLRARLPHAPRPYRIPGGWPGAILVSLLPTALSIVAVVATLQSESAEAVYAAGAALASGVIAYPVLLLLVKRNRPDVFVPLEGDGTAHSWRLITLPRLIPHTRPVWR</sequence>
<dbReference type="Gene3D" id="1.20.1740.10">
    <property type="entry name" value="Amino acid/polyamine transporter I"/>
    <property type="match status" value="1"/>
</dbReference>
<feature type="transmembrane region" description="Helical" evidence="7">
    <location>
        <begin position="211"/>
        <end position="229"/>
    </location>
</feature>
<comment type="subcellular location">
    <subcellularLocation>
        <location evidence="1">Cell membrane</location>
        <topology evidence="1">Multi-pass membrane protein</topology>
    </subcellularLocation>
</comment>
<evidence type="ECO:0000313" key="8">
    <source>
        <dbReference type="EMBL" id="CAA9296726.1"/>
    </source>
</evidence>
<accession>A0A6J4K6N1</accession>
<evidence type="ECO:0000256" key="6">
    <source>
        <dbReference type="ARBA" id="ARBA00023136"/>
    </source>
</evidence>
<keyword evidence="5 7" id="KW-1133">Transmembrane helix</keyword>
<evidence type="ECO:0000256" key="3">
    <source>
        <dbReference type="ARBA" id="ARBA00022475"/>
    </source>
</evidence>
<gene>
    <name evidence="8" type="ORF">AVDCRST_MAG77-5641</name>
</gene>
<feature type="transmembrane region" description="Helical" evidence="7">
    <location>
        <begin position="342"/>
        <end position="362"/>
    </location>
</feature>
<feature type="transmembrane region" description="Helical" evidence="7">
    <location>
        <begin position="435"/>
        <end position="457"/>
    </location>
</feature>
<feature type="transmembrane region" description="Helical" evidence="7">
    <location>
        <begin position="171"/>
        <end position="191"/>
    </location>
</feature>
<evidence type="ECO:0008006" key="9">
    <source>
        <dbReference type="Google" id="ProtNLM"/>
    </source>
</evidence>
<feature type="transmembrane region" description="Helical" evidence="7">
    <location>
        <begin position="295"/>
        <end position="316"/>
    </location>
</feature>
<dbReference type="EMBL" id="CADCTC010000272">
    <property type="protein sequence ID" value="CAA9296726.1"/>
    <property type="molecule type" value="Genomic_DNA"/>
</dbReference>
<keyword evidence="4 7" id="KW-0812">Transmembrane</keyword>
<evidence type="ECO:0000256" key="2">
    <source>
        <dbReference type="ARBA" id="ARBA00022448"/>
    </source>
</evidence>
<dbReference type="InterPro" id="IPR002293">
    <property type="entry name" value="AA/rel_permease1"/>
</dbReference>
<organism evidence="8">
    <name type="scientific">uncultured Chloroflexota bacterium</name>
    <dbReference type="NCBI Taxonomy" id="166587"/>
    <lineage>
        <taxon>Bacteria</taxon>
        <taxon>Bacillati</taxon>
        <taxon>Chloroflexota</taxon>
        <taxon>environmental samples</taxon>
    </lineage>
</organism>
<feature type="transmembrane region" description="Helical" evidence="7">
    <location>
        <begin position="250"/>
        <end position="270"/>
    </location>
</feature>
<evidence type="ECO:0000256" key="5">
    <source>
        <dbReference type="ARBA" id="ARBA00022989"/>
    </source>
</evidence>
<keyword evidence="2" id="KW-0813">Transport</keyword>
<dbReference type="GO" id="GO:0005886">
    <property type="term" value="C:plasma membrane"/>
    <property type="evidence" value="ECO:0007669"/>
    <property type="project" value="UniProtKB-SubCell"/>
</dbReference>
<feature type="transmembrane region" description="Helical" evidence="7">
    <location>
        <begin position="368"/>
        <end position="389"/>
    </location>
</feature>
<reference evidence="8" key="1">
    <citation type="submission" date="2020-02" db="EMBL/GenBank/DDBJ databases">
        <authorList>
            <person name="Meier V. D."/>
        </authorList>
    </citation>
    <scope>NUCLEOTIDE SEQUENCE</scope>
    <source>
        <strain evidence="8">AVDCRST_MAG77</strain>
    </source>
</reference>
<dbReference type="PIRSF" id="PIRSF006060">
    <property type="entry name" value="AA_transporter"/>
    <property type="match status" value="1"/>
</dbReference>
<feature type="transmembrane region" description="Helical" evidence="7">
    <location>
        <begin position="55"/>
        <end position="75"/>
    </location>
</feature>
<feature type="transmembrane region" description="Helical" evidence="7">
    <location>
        <begin position="23"/>
        <end position="43"/>
    </location>
</feature>
<dbReference type="Pfam" id="PF13520">
    <property type="entry name" value="AA_permease_2"/>
    <property type="match status" value="1"/>
</dbReference>
<dbReference type="AlphaFoldDB" id="A0A6J4K6N1"/>
<evidence type="ECO:0000256" key="4">
    <source>
        <dbReference type="ARBA" id="ARBA00022692"/>
    </source>
</evidence>
<feature type="transmembrane region" description="Helical" evidence="7">
    <location>
        <begin position="409"/>
        <end position="429"/>
    </location>
</feature>